<dbReference type="Gene3D" id="3.30.210.10">
    <property type="entry name" value="DNA polymerase, thumb domain"/>
    <property type="match status" value="1"/>
</dbReference>
<reference evidence="5 6" key="1">
    <citation type="submission" date="2019-02" db="EMBL/GenBank/DDBJ databases">
        <title>Genomic Encyclopedia of Type Strains, Phase IV (KMG-IV): sequencing the most valuable type-strain genomes for metagenomic binning, comparative biology and taxonomic classification.</title>
        <authorList>
            <person name="Goeker M."/>
        </authorList>
    </citation>
    <scope>NUCLEOTIDE SEQUENCE [LARGE SCALE GENOMIC DNA]</scope>
    <source>
        <strain evidence="5 6">DSM 105135</strain>
    </source>
</reference>
<evidence type="ECO:0000313" key="5">
    <source>
        <dbReference type="EMBL" id="RZU38093.1"/>
    </source>
</evidence>
<keyword evidence="2" id="KW-0964">Secreted</keyword>
<dbReference type="EMBL" id="SHKX01000014">
    <property type="protein sequence ID" value="RZU38093.1"/>
    <property type="molecule type" value="Genomic_DNA"/>
</dbReference>
<dbReference type="Pfam" id="PF13018">
    <property type="entry name" value="ESPR"/>
    <property type="match status" value="1"/>
</dbReference>
<evidence type="ECO:0000256" key="2">
    <source>
        <dbReference type="ARBA" id="ARBA00022525"/>
    </source>
</evidence>
<sequence length="2464" mass="242790">MSRHASLNRAYRLVWDAARNLWIPVAETARRRGKSGRVITLTAGLLTAAASAWALPTGGEVSAGSGAISQSGAQMTITQQSQHMAIDWQGFGIGSQESVHFVQPGASSIALNRVLGQDPTRILGNLDANGQVFILNPNGVLFAQGAQVSVGGLVASTLGMSNTDFLSGNFRFDGASAASVSNAGKITASQGGYVALLGAEVSNSGELVADGGAVNLAAGQTVTLQLDNGSLAGLTVDKGVVDALVENHGLIRANGGQVLLTAEGADALSKAVINHDGVIEARTLENRNGEIVLLGDESTGTVNVSGVLDASAPDGGNGGFIETSAAQVKVTASAQVTTHAANGKTGRWLIDPQDYVVGTGGDIDGVTLGKALDQTDVIIQSVDGKNAGNGDIFVNDAVSWTAGTALTLNAERNININASLTTSGDTAALNLNPGAGGAYFLASGVNVYLPGLNASFSVGGKAYTLIHDIDTLQTVSASGGNYALGNNIDASVTRDWNSGTGFNPIGNTDQAFGGIFEGLGNTVSALNINRVGSSHVGLFGVSSGTIQNLNLSKVTINGLSVVGALAAENRGDIHNVNVDGQIGSTSTDTITNLSDIGGLVGVNTGIIAGSASSANVTASGPAALTAFSNVGGLVGRNDGQVAYSTATGMVKVDLADGGSATAIGGLAGSNSNIINEAGLPATDVTGGAVSVSASNGRNLNKASLSDIGGLVGLNSAEMTFADAKTTYSGGAVTVSNSSASGDIGRVGGVAGENQGKISFGVNRSTLDVTGGLIQNVGGITGDNTGFIDNALSSGAVTVNTSQSSASNIGGIAGWNEQEITNSTATGLVHVVGSASSVYGVGGVAGFSGSYDTMSGGAGIVVQDSLAFGDVLVETVDASGVSEVGGLIGHNGGTLSLGGVLSEQFGGDVTIKATASEGVSTYVSNVGGVVGNDAGTTSLLGGNQVYNAGAVSVDNLSGGGSVSSVGGVVGSGTSDLSYVVGDVTVTIDSGGGAYVSSIGGVIGSNSGTVNHASGWISLLDFYGGDIANASYVGGVAGFNNGTIQDSYSTSYVRGSGYVGGLAGYNSSVGTIKDSYSSGSVSNSSYYGSPANFGGLVGENDGVIQTSYFAGTVDGTSGIASGANAGGLVGYNSATGTISDSYATGSVTGNAVVGGLIGKNSGAVINTYASNVVSGGSSVGGLIGANNSDGVQSSFYDLGQTPDDGFGYGVATNVLMQASNFSSAGWDIASQGGSSSVWRIYEGQTAPLLRHFLTSLTVTANDASKTYDGVTYSGGNGVSYSITNPSPDLLYGSVSYNGSAQGARNAGKYAISVSGLYSGQSGFDISVVDGQLVIDPKTLNVTGVSAADKTYDGTVTASVTGSLLGIISGDVVDLAATGVFADKNAGTNKEVTASYALSGADMANYVVDINSDILSATINRLKTEVVGSIADSKVYDGTTTATVHAGSLGMLISGDDVSVTGVGTFADKNAATAKSVATTYALSGADGGNYEVPDEYLSADISPLAITGIVKADNKTYDGTTAATASGTLSGVISGDDLTLSASGSFADKNAGIGKTVTLDWSLGGADAGNYTAFVSDGTTLLTDAIPTQGFTAGKQVITTANIDQLALTTTISAQDKVYDGTTSATTSGSLSGIISGDDVTFSTTGSFSDKSAGYGKTVSVGFSTSGVDAGNYAVTANTTTTAAIIQRLLSTTISAQDKVYDGTTSATTAGSLNGILSGDDVTFTTNGSFSDKNAGVGKTVNVGFTTGGADAGNYVVAANTTTTANIDQLALTTTISAQDKVYDGTTAATTSGSLSGILSGDNVTFTTNGSFSDKNAGIGKTVNVGFSTGGTDAGNYAVTANTTTTANIDQLALATTITAANKTYDGTTAATTSGSLSGILSGDNVTFSTNGSFSDKNAGVGKTVNVGFSTGGTDAGNYAVTANTTTTANIDQLALTTTISAQDKVYDGTTAATTSGSLSGILSGDNVTFTTNGSFSDKNAGIGKTVNVGFSTGGADAGNYAVTANTTTTANIDQLALTTTISTQNKVYDGTTSATTSGSLSGVLSGDNVTFATNGSFSDKNAGIGKTVNVGFTTGGADAGNYAVTANTTTTANIDQLALTTTISAKNKVYDGTTSATTSGSLSGVLSGDNVTFATNGSFSDKNAGVGKTVNVGFSTGGADAGNYAVTANTTTTANIDQLALATTITAANKTYDGTTAATTSGSLSGVLSGDNVTFSTNGSFSDKNAGVGKTVNVGFSTGGADAGNYAVTANTTTTANIDQLALATTITAANKTYDGTTAATTSGSLSGILSGDNVTFSTNGSFSDKNAGVGKTVNVGFSTGGADAGNYAVTANTTTTANIDQLALTTTISAQNKVYDGTTVATTSGSLSGILSGDNVTFTTNGSFSDKNAGVGKTVNVGFSTGGADAGNYAVTANTTTTANIDQLALTTAISAQDKVYDGTTSATTSGSLSGVLSGDNVTFSTNG</sequence>
<comment type="caution">
    <text evidence="5">The sequence shown here is derived from an EMBL/GenBank/DDBJ whole genome shotgun (WGS) entry which is preliminary data.</text>
</comment>
<evidence type="ECO:0000256" key="3">
    <source>
        <dbReference type="ARBA" id="ARBA00022729"/>
    </source>
</evidence>
<gene>
    <name evidence="5" type="ORF">EV700_2669</name>
</gene>
<dbReference type="OrthoDB" id="218680at2"/>
<keyword evidence="6" id="KW-1185">Reference proteome</keyword>
<dbReference type="InterPro" id="IPR050909">
    <property type="entry name" value="Bact_Autotransporter_VF"/>
</dbReference>
<comment type="subcellular location">
    <subcellularLocation>
        <location evidence="1">Secreted</location>
    </subcellularLocation>
</comment>
<evidence type="ECO:0000259" key="4">
    <source>
        <dbReference type="SMART" id="SM00912"/>
    </source>
</evidence>
<evidence type="ECO:0000313" key="6">
    <source>
        <dbReference type="Proteomes" id="UP000292423"/>
    </source>
</evidence>
<dbReference type="PANTHER" id="PTHR12338:SF8">
    <property type="entry name" value="HEME_HEMOPEXIN-BINDING PROTEIN"/>
    <property type="match status" value="1"/>
</dbReference>
<dbReference type="NCBIfam" id="TIGR01901">
    <property type="entry name" value="adhes_NPXG"/>
    <property type="match status" value="1"/>
</dbReference>
<dbReference type="SMART" id="SM00912">
    <property type="entry name" value="Haemagg_act"/>
    <property type="match status" value="1"/>
</dbReference>
<feature type="non-terminal residue" evidence="5">
    <location>
        <position position="2464"/>
    </location>
</feature>
<dbReference type="GO" id="GO:0005576">
    <property type="term" value="C:extracellular region"/>
    <property type="evidence" value="ECO:0007669"/>
    <property type="project" value="UniProtKB-SubCell"/>
</dbReference>
<dbReference type="InterPro" id="IPR037160">
    <property type="entry name" value="DNA_Pol_thumb_sf"/>
</dbReference>
<dbReference type="Pfam" id="PF07581">
    <property type="entry name" value="Glug"/>
    <property type="match status" value="1"/>
</dbReference>
<dbReference type="PANTHER" id="PTHR12338">
    <property type="entry name" value="AUTOTRANSPORTER"/>
    <property type="match status" value="1"/>
</dbReference>
<dbReference type="Proteomes" id="UP000292423">
    <property type="component" value="Unassembled WGS sequence"/>
</dbReference>
<organism evidence="5 6">
    <name type="scientific">Fluviicoccus keumensis</name>
    <dbReference type="NCBI Taxonomy" id="1435465"/>
    <lineage>
        <taxon>Bacteria</taxon>
        <taxon>Pseudomonadati</taxon>
        <taxon>Pseudomonadota</taxon>
        <taxon>Gammaproteobacteria</taxon>
        <taxon>Moraxellales</taxon>
        <taxon>Moraxellaceae</taxon>
        <taxon>Fluviicoccus</taxon>
    </lineage>
</organism>
<dbReference type="Pfam" id="PF18657">
    <property type="entry name" value="YDG"/>
    <property type="match status" value="13"/>
</dbReference>
<feature type="domain" description="Filamentous haemagglutinin FhaB/tRNA nuclease CdiA-like TPS" evidence="4">
    <location>
        <begin position="52"/>
        <end position="164"/>
    </location>
</feature>
<dbReference type="InterPro" id="IPR008638">
    <property type="entry name" value="FhaB/CdiA-like_TPS"/>
</dbReference>
<dbReference type="InterPro" id="IPR012334">
    <property type="entry name" value="Pectin_lyas_fold"/>
</dbReference>
<accession>A0A4Q7YMN3</accession>
<dbReference type="SUPFAM" id="SSF51126">
    <property type="entry name" value="Pectin lyase-like"/>
    <property type="match status" value="1"/>
</dbReference>
<dbReference type="RefSeq" id="WP_130414625.1">
    <property type="nucleotide sequence ID" value="NZ_SHKX01000014.1"/>
</dbReference>
<dbReference type="Gene3D" id="2.160.20.110">
    <property type="match status" value="4"/>
</dbReference>
<dbReference type="InterPro" id="IPR024973">
    <property type="entry name" value="ESPR"/>
</dbReference>
<dbReference type="InterPro" id="IPR011050">
    <property type="entry name" value="Pectin_lyase_fold/virulence"/>
</dbReference>
<dbReference type="InterPro" id="IPR041248">
    <property type="entry name" value="YDG"/>
</dbReference>
<proteinExistence type="predicted"/>
<keyword evidence="3" id="KW-0732">Signal</keyword>
<dbReference type="Gene3D" id="2.160.20.10">
    <property type="entry name" value="Single-stranded right-handed beta-helix, Pectin lyase-like"/>
    <property type="match status" value="1"/>
</dbReference>
<protein>
    <submittedName>
        <fullName evidence="5">Filamentous hemagglutinin family protein</fullName>
    </submittedName>
</protein>
<evidence type="ECO:0000256" key="1">
    <source>
        <dbReference type="ARBA" id="ARBA00004613"/>
    </source>
</evidence>
<name>A0A4Q7YMN3_9GAMM</name>
<dbReference type="InterPro" id="IPR011493">
    <property type="entry name" value="GLUG"/>
</dbReference>